<dbReference type="RefSeq" id="XP_018494600.1">
    <property type="nucleotide sequence ID" value="XM_018639084.1"/>
</dbReference>
<protein>
    <submittedName>
        <fullName evidence="3">Uncharacterized protein LOC100906348</fullName>
    </submittedName>
</protein>
<organism evidence="2 3">
    <name type="scientific">Galendromus occidentalis</name>
    <name type="common">western predatory mite</name>
    <dbReference type="NCBI Taxonomy" id="34638"/>
    <lineage>
        <taxon>Eukaryota</taxon>
        <taxon>Metazoa</taxon>
        <taxon>Ecdysozoa</taxon>
        <taxon>Arthropoda</taxon>
        <taxon>Chelicerata</taxon>
        <taxon>Arachnida</taxon>
        <taxon>Acari</taxon>
        <taxon>Parasitiformes</taxon>
        <taxon>Mesostigmata</taxon>
        <taxon>Gamasina</taxon>
        <taxon>Phytoseioidea</taxon>
        <taxon>Phytoseiidae</taxon>
        <taxon>Typhlodrominae</taxon>
        <taxon>Galendromus</taxon>
    </lineage>
</organism>
<accession>A0AAJ7L504</accession>
<feature type="domain" description="Tudor" evidence="1">
    <location>
        <begin position="62"/>
        <end position="118"/>
    </location>
</feature>
<dbReference type="CDD" id="cd20379">
    <property type="entry name" value="Tudor_dTUD-like"/>
    <property type="match status" value="2"/>
</dbReference>
<sequence length="496" mass="55483">MTVANTVANPDFLARETLQVVSEDQDSIGALLTRIDLVPRHDLETAIHEFTENSFENSPFFPRRGDYVLALSQLSEPKWCRGLVLDVNNSFVQVDHLDYGYTEHVPLADVRELPSRLATLPAFSVRLKVDKSQFAVAGKYDVYIGNYVDELARMVEAFLAVDDVSTSTEYCEQQVVELPIPEDLEDIEIGVVRGATVNQSDNITIYGVQHRLGFESMADQLAQISLDMKPVVHQGDFVVVPFENVFCRALVTKLAADSAEVYHVDYGSWDSVSLSSLYRLPLGPASETPQLSFQCFTGEGVTLEYNKEYRFELHSVTRDSGYPIYACETVASGTTSRAVSKVSDLVAPVVGSEETVHLVDKPFLNGTTYGALVLERNKSLKEIERKLEEAFDDHNADFLNEPEVGDLVISYIDERFYRSVVCETSETEIRVYQIDVGSLRNCSSSVVMKLPKRLLLYPPVALLCIMDETQYAIDLMTSFRAQNIAAQGHANRYCLL</sequence>
<feature type="domain" description="Tudor" evidence="1">
    <location>
        <begin position="230"/>
        <end position="285"/>
    </location>
</feature>
<evidence type="ECO:0000313" key="3">
    <source>
        <dbReference type="RefSeq" id="XP_018494600.1"/>
    </source>
</evidence>
<keyword evidence="2" id="KW-1185">Reference proteome</keyword>
<proteinExistence type="predicted"/>
<name>A0AAJ7L504_9ACAR</name>
<dbReference type="SUPFAM" id="SSF63748">
    <property type="entry name" value="Tudor/PWWP/MBT"/>
    <property type="match status" value="3"/>
</dbReference>
<dbReference type="Gene3D" id="2.30.30.140">
    <property type="match status" value="3"/>
</dbReference>
<evidence type="ECO:0000313" key="2">
    <source>
        <dbReference type="Proteomes" id="UP000694867"/>
    </source>
</evidence>
<dbReference type="Proteomes" id="UP000694867">
    <property type="component" value="Unplaced"/>
</dbReference>
<dbReference type="AlphaFoldDB" id="A0AAJ7L504"/>
<reference evidence="3" key="1">
    <citation type="submission" date="2025-08" db="UniProtKB">
        <authorList>
            <consortium name="RefSeq"/>
        </authorList>
    </citation>
    <scope>IDENTIFICATION</scope>
</reference>
<dbReference type="Pfam" id="PF00567">
    <property type="entry name" value="TUDOR"/>
    <property type="match status" value="3"/>
</dbReference>
<dbReference type="KEGG" id="goe:100906348"/>
<dbReference type="GeneID" id="100906348"/>
<dbReference type="PANTHER" id="PTHR22948">
    <property type="entry name" value="TUDOR DOMAIN CONTAINING PROTEIN"/>
    <property type="match status" value="1"/>
</dbReference>
<dbReference type="InterPro" id="IPR002999">
    <property type="entry name" value="Tudor"/>
</dbReference>
<dbReference type="SMART" id="SM00333">
    <property type="entry name" value="TUDOR"/>
    <property type="match status" value="3"/>
</dbReference>
<dbReference type="PANTHER" id="PTHR22948:SF29">
    <property type="entry name" value="FI02030P-RELATED"/>
    <property type="match status" value="1"/>
</dbReference>
<feature type="domain" description="Tudor" evidence="1">
    <location>
        <begin position="400"/>
        <end position="455"/>
    </location>
</feature>
<evidence type="ECO:0000259" key="1">
    <source>
        <dbReference type="SMART" id="SM00333"/>
    </source>
</evidence>
<dbReference type="InterPro" id="IPR050621">
    <property type="entry name" value="Tudor_domain_containing"/>
</dbReference>
<gene>
    <name evidence="3" type="primary">LOC100906348</name>
</gene>